<evidence type="ECO:0000256" key="7">
    <source>
        <dbReference type="SAM" id="Phobius"/>
    </source>
</evidence>
<dbReference type="PANTHER" id="PTHR30572:SF4">
    <property type="entry name" value="ABC TRANSPORTER PERMEASE YTRF"/>
    <property type="match status" value="1"/>
</dbReference>
<evidence type="ECO:0000313" key="11">
    <source>
        <dbReference type="Proteomes" id="UP000197025"/>
    </source>
</evidence>
<dbReference type="Pfam" id="PF12704">
    <property type="entry name" value="MacB_PCD"/>
    <property type="match status" value="1"/>
</dbReference>
<keyword evidence="4 7" id="KW-1133">Transmembrane helix</keyword>
<dbReference type="RefSeq" id="WP_088570334.1">
    <property type="nucleotide sequence ID" value="NZ_FYEK01000010.1"/>
</dbReference>
<comment type="similarity">
    <text evidence="6">Belongs to the ABC-4 integral membrane protein family.</text>
</comment>
<evidence type="ECO:0000313" key="10">
    <source>
        <dbReference type="EMBL" id="SNB60325.1"/>
    </source>
</evidence>
<dbReference type="GO" id="GO:0005886">
    <property type="term" value="C:plasma membrane"/>
    <property type="evidence" value="ECO:0007669"/>
    <property type="project" value="UniProtKB-SubCell"/>
</dbReference>
<feature type="domain" description="MacB-like periplasmic core" evidence="9">
    <location>
        <begin position="21"/>
        <end position="248"/>
    </location>
</feature>
<evidence type="ECO:0000256" key="4">
    <source>
        <dbReference type="ARBA" id="ARBA00022989"/>
    </source>
</evidence>
<dbReference type="InterPro" id="IPR050250">
    <property type="entry name" value="Macrolide_Exporter_MacB"/>
</dbReference>
<evidence type="ECO:0000256" key="1">
    <source>
        <dbReference type="ARBA" id="ARBA00004651"/>
    </source>
</evidence>
<dbReference type="FunCoup" id="A0A212QLU7">
    <property type="interactions" value="262"/>
</dbReference>
<dbReference type="InParanoid" id="A0A212QLU7"/>
<evidence type="ECO:0000259" key="9">
    <source>
        <dbReference type="Pfam" id="PF12704"/>
    </source>
</evidence>
<keyword evidence="3 7" id="KW-0812">Transmembrane</keyword>
<accession>A0A212QLU7</accession>
<evidence type="ECO:0000256" key="2">
    <source>
        <dbReference type="ARBA" id="ARBA00022475"/>
    </source>
</evidence>
<sequence length="413" mass="42697">MSLLEGFRTAMASLMANKMRSFLTMLGVIIGVASVIALMSIGRGTQEAVRAQIERVGTNLIFVTPGSLRVGGVAQAPGSASTLTAADARALAELPGVTAVAPVFQTNAQVIVGRSNLRVSVQGVTPEFFAVRNLQVAGGDLLASAHVETGAPVAVLGANVAAQLFPDGDPIGGFVRLNNIPFRVIGVLAPVGGTGFGSPDNQIFVPLSTAVQRLARGGQFRGSEVVSQILIQAESTAAMPAVMEAARSVLRERHRLLDGDDDDFTLISQQDLIQTSAQITGTLTVFLGAIAAISLIVGGIGIMNIMLVSVTERTREIGLRKAVGARRRDILLQFLTEAVTLSGLGGLIGVGLGIGAAQLIRGVQVGTGTLRPVVTGDVITLALTFAVAVGVFFGIYPAARAAALNPIEALRYE</sequence>
<proteinExistence type="inferred from homology"/>
<feature type="transmembrane region" description="Helical" evidence="7">
    <location>
        <begin position="331"/>
        <end position="358"/>
    </location>
</feature>
<feature type="transmembrane region" description="Helical" evidence="7">
    <location>
        <begin position="21"/>
        <end position="42"/>
    </location>
</feature>
<dbReference type="PANTHER" id="PTHR30572">
    <property type="entry name" value="MEMBRANE COMPONENT OF TRANSPORTER-RELATED"/>
    <property type="match status" value="1"/>
</dbReference>
<feature type="domain" description="ABC3 transporter permease C-terminal" evidence="8">
    <location>
        <begin position="289"/>
        <end position="406"/>
    </location>
</feature>
<dbReference type="Pfam" id="PF02687">
    <property type="entry name" value="FtsX"/>
    <property type="match status" value="1"/>
</dbReference>
<keyword evidence="5 7" id="KW-0472">Membrane</keyword>
<dbReference type="InterPro" id="IPR003838">
    <property type="entry name" value="ABC3_permease_C"/>
</dbReference>
<dbReference type="OrthoDB" id="9770036at2"/>
<organism evidence="10 11">
    <name type="scientific">Thermoflexus hugenholtzii JAD2</name>
    <dbReference type="NCBI Taxonomy" id="877466"/>
    <lineage>
        <taxon>Bacteria</taxon>
        <taxon>Bacillati</taxon>
        <taxon>Chloroflexota</taxon>
        <taxon>Thermoflexia</taxon>
        <taxon>Thermoflexales</taxon>
        <taxon>Thermoflexaceae</taxon>
        <taxon>Thermoflexus</taxon>
    </lineage>
</organism>
<gene>
    <name evidence="10" type="ORF">SAMN02746019_00025030</name>
</gene>
<evidence type="ECO:0000256" key="3">
    <source>
        <dbReference type="ARBA" id="ARBA00022692"/>
    </source>
</evidence>
<protein>
    <submittedName>
        <fullName evidence="10">Putative ABC transport system permease protein</fullName>
    </submittedName>
</protein>
<dbReference type="EMBL" id="FYEK01000010">
    <property type="protein sequence ID" value="SNB60325.1"/>
    <property type="molecule type" value="Genomic_DNA"/>
</dbReference>
<feature type="transmembrane region" description="Helical" evidence="7">
    <location>
        <begin position="378"/>
        <end position="399"/>
    </location>
</feature>
<evidence type="ECO:0000256" key="6">
    <source>
        <dbReference type="ARBA" id="ARBA00038076"/>
    </source>
</evidence>
<dbReference type="AlphaFoldDB" id="A0A212QLU7"/>
<dbReference type="InterPro" id="IPR025857">
    <property type="entry name" value="MacB_PCD"/>
</dbReference>
<keyword evidence="11" id="KW-1185">Reference proteome</keyword>
<comment type="subcellular location">
    <subcellularLocation>
        <location evidence="1">Cell membrane</location>
        <topology evidence="1">Multi-pass membrane protein</topology>
    </subcellularLocation>
</comment>
<feature type="transmembrane region" description="Helical" evidence="7">
    <location>
        <begin position="285"/>
        <end position="310"/>
    </location>
</feature>
<evidence type="ECO:0000259" key="8">
    <source>
        <dbReference type="Pfam" id="PF02687"/>
    </source>
</evidence>
<name>A0A212QLU7_9CHLR</name>
<dbReference type="GO" id="GO:0022857">
    <property type="term" value="F:transmembrane transporter activity"/>
    <property type="evidence" value="ECO:0007669"/>
    <property type="project" value="TreeGrafter"/>
</dbReference>
<dbReference type="Proteomes" id="UP000197025">
    <property type="component" value="Unassembled WGS sequence"/>
</dbReference>
<keyword evidence="2" id="KW-1003">Cell membrane</keyword>
<reference evidence="11" key="1">
    <citation type="submission" date="2017-06" db="EMBL/GenBank/DDBJ databases">
        <authorList>
            <person name="Varghese N."/>
            <person name="Submissions S."/>
        </authorList>
    </citation>
    <scope>NUCLEOTIDE SEQUENCE [LARGE SCALE GENOMIC DNA]</scope>
    <source>
        <strain evidence="11">JAD2</strain>
    </source>
</reference>
<evidence type="ECO:0000256" key="5">
    <source>
        <dbReference type="ARBA" id="ARBA00023136"/>
    </source>
</evidence>